<keyword evidence="2" id="KW-1185">Reference proteome</keyword>
<accession>A0A0L8VCP0</accession>
<protein>
    <submittedName>
        <fullName evidence="1">Uncharacterized protein</fullName>
    </submittedName>
</protein>
<sequence length="37" mass="4013">MLIGHRKILKTGNNQAPAVKSTKPMVAGALLIRNNKQ</sequence>
<gene>
    <name evidence="1" type="ORF">NC99_09580</name>
</gene>
<proteinExistence type="predicted"/>
<evidence type="ECO:0000313" key="1">
    <source>
        <dbReference type="EMBL" id="KOH46230.1"/>
    </source>
</evidence>
<dbReference type="EMBL" id="LGIA01000040">
    <property type="protein sequence ID" value="KOH46230.1"/>
    <property type="molecule type" value="Genomic_DNA"/>
</dbReference>
<comment type="caution">
    <text evidence="1">The sequence shown here is derived from an EMBL/GenBank/DDBJ whole genome shotgun (WGS) entry which is preliminary data.</text>
</comment>
<dbReference type="AlphaFoldDB" id="A0A0L8VCP0"/>
<dbReference type="STRING" id="1409788.NC99_09580"/>
<reference evidence="2" key="1">
    <citation type="submission" date="2015-07" db="EMBL/GenBank/DDBJ databases">
        <title>Genome sequencing of Sunxiuqinia dokdonensis strain SK.</title>
        <authorList>
            <person name="Ahn S."/>
            <person name="Kim B.-C."/>
        </authorList>
    </citation>
    <scope>NUCLEOTIDE SEQUENCE [LARGE SCALE GENOMIC DNA]</scope>
    <source>
        <strain evidence="2">SK</strain>
    </source>
</reference>
<name>A0A0L8VCP0_9BACT</name>
<evidence type="ECO:0000313" key="2">
    <source>
        <dbReference type="Proteomes" id="UP000036958"/>
    </source>
</evidence>
<organism evidence="1 2">
    <name type="scientific">Sunxiuqinia dokdonensis</name>
    <dbReference type="NCBI Taxonomy" id="1409788"/>
    <lineage>
        <taxon>Bacteria</taxon>
        <taxon>Pseudomonadati</taxon>
        <taxon>Bacteroidota</taxon>
        <taxon>Bacteroidia</taxon>
        <taxon>Marinilabiliales</taxon>
        <taxon>Prolixibacteraceae</taxon>
        <taxon>Sunxiuqinia</taxon>
    </lineage>
</organism>
<dbReference type="Proteomes" id="UP000036958">
    <property type="component" value="Unassembled WGS sequence"/>
</dbReference>